<dbReference type="InterPro" id="IPR036047">
    <property type="entry name" value="F-box-like_dom_sf"/>
</dbReference>
<dbReference type="Proteomes" id="UP001279734">
    <property type="component" value="Unassembled WGS sequence"/>
</dbReference>
<dbReference type="InterPro" id="IPR045283">
    <property type="entry name" value="AT3G44326-like"/>
</dbReference>
<sequence>MNSSATGDGCATAFSDIHPDIIETNILALLDGSSLAALACVSAQIRRLSSDLMSQLCHRTWPSTDTPRLHHVIASFPSGPLSFFSLSFPLLLPTPRLDHHPPSPPQQLISAVDIAYRGKIILSSARETETDTARFRCSPFRINLLEQKDVGSTPIRKQTGGDSCKDLYGGLTLSWIMIDPVGRRAVNLSSFSPVSVQRRWWSGEVQARFATIIAGETGLASEQVMCVVEVTCAEGDWEELHVREVSMRMEDIDGIHLDGKKSLVILQTGFEGKRVNRRGRKQLEMKRRYEEFQERKILRRETKSRMERRLDMLCASFTVLTFLAAFSLLIVR</sequence>
<protein>
    <recommendedName>
        <fullName evidence="4">F-box protein</fullName>
    </recommendedName>
</protein>
<gene>
    <name evidence="2" type="ORF">Nepgr_011811</name>
</gene>
<evidence type="ECO:0008006" key="4">
    <source>
        <dbReference type="Google" id="ProtNLM"/>
    </source>
</evidence>
<organism evidence="2 3">
    <name type="scientific">Nepenthes gracilis</name>
    <name type="common">Slender pitcher plant</name>
    <dbReference type="NCBI Taxonomy" id="150966"/>
    <lineage>
        <taxon>Eukaryota</taxon>
        <taxon>Viridiplantae</taxon>
        <taxon>Streptophyta</taxon>
        <taxon>Embryophyta</taxon>
        <taxon>Tracheophyta</taxon>
        <taxon>Spermatophyta</taxon>
        <taxon>Magnoliopsida</taxon>
        <taxon>eudicotyledons</taxon>
        <taxon>Gunneridae</taxon>
        <taxon>Pentapetalae</taxon>
        <taxon>Caryophyllales</taxon>
        <taxon>Nepenthaceae</taxon>
        <taxon>Nepenthes</taxon>
    </lineage>
</organism>
<evidence type="ECO:0000313" key="3">
    <source>
        <dbReference type="Proteomes" id="UP001279734"/>
    </source>
</evidence>
<evidence type="ECO:0000313" key="2">
    <source>
        <dbReference type="EMBL" id="GMH09970.1"/>
    </source>
</evidence>
<name>A0AAD3SFS2_NEPGR</name>
<dbReference type="PANTHER" id="PTHR33736">
    <property type="entry name" value="F-BOX PROTEIN-RELATED"/>
    <property type="match status" value="1"/>
</dbReference>
<keyword evidence="3" id="KW-1185">Reference proteome</keyword>
<reference evidence="2" key="1">
    <citation type="submission" date="2023-05" db="EMBL/GenBank/DDBJ databases">
        <title>Nepenthes gracilis genome sequencing.</title>
        <authorList>
            <person name="Fukushima K."/>
        </authorList>
    </citation>
    <scope>NUCLEOTIDE SEQUENCE</scope>
    <source>
        <strain evidence="2">SING2019-196</strain>
    </source>
</reference>
<feature type="transmembrane region" description="Helical" evidence="1">
    <location>
        <begin position="310"/>
        <end position="331"/>
    </location>
</feature>
<dbReference type="SUPFAM" id="SSF81383">
    <property type="entry name" value="F-box domain"/>
    <property type="match status" value="1"/>
</dbReference>
<evidence type="ECO:0000256" key="1">
    <source>
        <dbReference type="SAM" id="Phobius"/>
    </source>
</evidence>
<dbReference type="AlphaFoldDB" id="A0AAD3SFS2"/>
<comment type="caution">
    <text evidence="2">The sequence shown here is derived from an EMBL/GenBank/DDBJ whole genome shotgun (WGS) entry which is preliminary data.</text>
</comment>
<keyword evidence="1" id="KW-0472">Membrane</keyword>
<keyword evidence="1" id="KW-0812">Transmembrane</keyword>
<keyword evidence="1" id="KW-1133">Transmembrane helix</keyword>
<accession>A0AAD3SFS2</accession>
<proteinExistence type="predicted"/>
<dbReference type="PANTHER" id="PTHR33736:SF13">
    <property type="entry name" value="OS11G0155100 PROTEIN"/>
    <property type="match status" value="1"/>
</dbReference>
<dbReference type="EMBL" id="BSYO01000009">
    <property type="protein sequence ID" value="GMH09970.1"/>
    <property type="molecule type" value="Genomic_DNA"/>
</dbReference>